<evidence type="ECO:0000313" key="12">
    <source>
        <dbReference type="Proteomes" id="UP000195402"/>
    </source>
</evidence>
<feature type="compositionally biased region" description="Pro residues" evidence="8">
    <location>
        <begin position="1232"/>
        <end position="1266"/>
    </location>
</feature>
<evidence type="ECO:0000256" key="5">
    <source>
        <dbReference type="ARBA" id="ARBA00023089"/>
    </source>
</evidence>
<evidence type="ECO:0000313" key="11">
    <source>
        <dbReference type="EMBL" id="OVA20067.1"/>
    </source>
</evidence>
<dbReference type="OrthoDB" id="62853at2759"/>
<evidence type="ECO:0000256" key="4">
    <source>
        <dbReference type="ARBA" id="ARBA00023015"/>
    </source>
</evidence>
<feature type="region of interest" description="Disordered" evidence="8">
    <location>
        <begin position="117"/>
        <end position="144"/>
    </location>
</feature>
<dbReference type="Proteomes" id="UP000195402">
    <property type="component" value="Unassembled WGS sequence"/>
</dbReference>
<dbReference type="PROSITE" id="PS50812">
    <property type="entry name" value="PWWP"/>
    <property type="match status" value="1"/>
</dbReference>
<dbReference type="InterPro" id="IPR008942">
    <property type="entry name" value="ENTH_VHS"/>
</dbReference>
<feature type="compositionally biased region" description="Basic and acidic residues" evidence="8">
    <location>
        <begin position="1151"/>
        <end position="1167"/>
    </location>
</feature>
<evidence type="ECO:0000259" key="10">
    <source>
        <dbReference type="PROSITE" id="PS51391"/>
    </source>
</evidence>
<dbReference type="PANTHER" id="PTHR12550">
    <property type="entry name" value="HEPATOMA-DERIVED GROWTH FACTOR-RELATED"/>
    <property type="match status" value="1"/>
</dbReference>
<feature type="domain" description="CID" evidence="10">
    <location>
        <begin position="950"/>
        <end position="1091"/>
    </location>
</feature>
<protein>
    <submittedName>
        <fullName evidence="11">PWWP domain</fullName>
    </submittedName>
</protein>
<evidence type="ECO:0000256" key="1">
    <source>
        <dbReference type="ARBA" id="ARBA00004123"/>
    </source>
</evidence>
<feature type="compositionally biased region" description="Low complexity" evidence="8">
    <location>
        <begin position="1288"/>
        <end position="1303"/>
    </location>
</feature>
<dbReference type="PROSITE" id="PS51391">
    <property type="entry name" value="CID"/>
    <property type="match status" value="1"/>
</dbReference>
<dbReference type="PANTHER" id="PTHR12550:SF49">
    <property type="entry name" value="PROTEIN HUA2-LIKE 2-RELATED"/>
    <property type="match status" value="1"/>
</dbReference>
<dbReference type="FunFam" id="1.25.40.90:FF:000037">
    <property type="entry name" value="Enhancer of ag-4 2"/>
    <property type="match status" value="1"/>
</dbReference>
<feature type="region of interest" description="Disordered" evidence="8">
    <location>
        <begin position="1229"/>
        <end position="1266"/>
    </location>
</feature>
<dbReference type="EMBL" id="MVGT01000148">
    <property type="protein sequence ID" value="OVA20067.1"/>
    <property type="molecule type" value="Genomic_DNA"/>
</dbReference>
<dbReference type="GO" id="GO:0005634">
    <property type="term" value="C:nucleus"/>
    <property type="evidence" value="ECO:0007669"/>
    <property type="project" value="UniProtKB-SubCell"/>
</dbReference>
<dbReference type="InterPro" id="IPR006569">
    <property type="entry name" value="CID_dom"/>
</dbReference>
<proteinExistence type="predicted"/>
<dbReference type="SMART" id="SM00582">
    <property type="entry name" value="RPR"/>
    <property type="match status" value="1"/>
</dbReference>
<keyword evidence="3" id="KW-0507">mRNA processing</keyword>
<feature type="region of interest" description="Disordered" evidence="8">
    <location>
        <begin position="1286"/>
        <end position="1310"/>
    </location>
</feature>
<sequence length="1595" mass="174925">MAPSRRKGSGKASSAAAAAAAKRQWKVGDLVLAKVKGFPAWPATVSEPEKWGYSTDWKKVLVYFFGTKQIAFCNPADVEAFTEEKKKTLLIKRQGKGADFVRAVEEIIDCFEKSKKQDGGDEFNSGDEGTVSNTGTCEGPADKSWEKVQTKSPIIIPNSRFDSLCASADRNGSHDPAEVPAAATEFADRHDLETVSEEPIANILDHLKETTLVASNSSRKRSRDKPLQNCIVQKRAPSVRRSRSSTKVDSCKFQNLIMAVNDGSKNDNEVPNVMQGESIRRNRRIRKTLDSSVWHDMVSPVYSTACVSNGSSEDNASEIVATNSDAVSLNEGSTLESNNKTEHPDIVVDYLDRGVQVGETLHVQAKTVVVKKKRKPNRKRIAHSAAGLTSSPDKVSCLEVQENKTIPSSPKAIEKLSDRYCKADGDEHLPLVKRARVRMGKPPTEEKETNNLVDVEEKSSKEVSMNHSEPVSVPSSCSTNFLTGRTSLEVKGAENGSSATIGSTHCTENEPLFWKVKKYQLRACSVDGEAALPPSKRLHRALEAMSANAAEDVQANIENQGATMTISSNGHTSSHEKSSPHMTVDNEAENSKAGNALEVQDVKHAGDDNKNMSGRFGLVPSLTSPSSEIPAKTSSEVKSCDYIVATSINPKEGDCKESLTEARDSVHMMELDDSSFNTRSGETEVHVETSQPSSDFGEKHDSLESSPGLLIPSEPSMKEDQNGLFRPSNQCSVDILKGDDVYILPDKSDGEHGTPKTKVWSSHSVSEAETIQNVSVPNNGHLLLSVPSGSVCEDTKYSVSPSDENTKVEGMCEVVKEVQQELAEEDVDAPSYETSMKGLIAAAQAKRHLSRATSLSDNSLDDKVVSDTMPSPSLTHRIDSSEKASPHNFSICHQSTLDNGNYLLQNGSGSPDVFSHYKKTTHVLEMDKEGNLEPTVSHRQKFLGKWTSAEANAARKSFEVLLGTLSRTKESIGRATRLAIDCAKYGIAGEVVEILARSLESESSLHRRVDLFFLVDSITQCSRGQKGDVGDIYPSAVQAALPRLLSAAAPPGNSARENRRQCLKVLKLWLERKTLPESIIRHHMQELDSVADASFIGSSSRRPSRTERALNDPIREMEGMLVDEYGSNANFQLPGFFMPRMLEDEEEGSDTDEKSFEAVTPEHESEIPIEREATPTSATEKHRHILEDVDGELEMEDVAPSCVADVNSSYQVAGVDSVHNSLSQFEQHLPLPFAPPLPEDKPPTPPPLPTSPPPMASLHSLPPPPLPLPHSFVDGADSNHYVNTSSMRTRLQQQPRPQQPRTPSVNSMTSDTVNYYAPGYRDFAPQIQRPGLPSSSDPTCSFPGPHSSIQAGNNVQQIDGAPLHNKNYHLQPPPPMLSNQFSYVQADQRAQTWMEASSSSYTKRFQFGHDVHRENMYDNQDRMVLAQHEIGERCRVPPPVHPGPVHSDNTDSSYPPVPYFGPPPDTIPNREWSFPPRGLNYRHPTPLRPPEISGANGVNHHHHTTTTNTTTTTMITSTTVQISGDQDKASSRDRITGLAIFDLDLRLLQMFEIFFTGNHLLPMREISGGGCTTKGCCIYLPHYKVSKGSGFTLFR</sequence>
<dbReference type="STRING" id="56857.A0A200RBI6"/>
<evidence type="ECO:0000256" key="6">
    <source>
        <dbReference type="ARBA" id="ARBA00023163"/>
    </source>
</evidence>
<gene>
    <name evidence="11" type="ORF">BVC80_1665g20</name>
</gene>
<keyword evidence="12" id="KW-1185">Reference proteome</keyword>
<dbReference type="FunCoup" id="A0A200RBI6">
    <property type="interactions" value="1784"/>
</dbReference>
<evidence type="ECO:0000256" key="8">
    <source>
        <dbReference type="SAM" id="MobiDB-lite"/>
    </source>
</evidence>
<dbReference type="Gene3D" id="1.25.40.90">
    <property type="match status" value="1"/>
</dbReference>
<comment type="caution">
    <text evidence="11">The sequence shown here is derived from an EMBL/GenBank/DDBJ whole genome shotgun (WGS) entry which is preliminary data.</text>
</comment>
<evidence type="ECO:0000256" key="7">
    <source>
        <dbReference type="ARBA" id="ARBA00023242"/>
    </source>
</evidence>
<dbReference type="GO" id="GO:0009908">
    <property type="term" value="P:flower development"/>
    <property type="evidence" value="ECO:0007669"/>
    <property type="project" value="UniProtKB-KW"/>
</dbReference>
<keyword evidence="6" id="KW-0804">Transcription</keyword>
<reference evidence="11 12" key="1">
    <citation type="journal article" date="2017" name="Mol. Plant">
        <title>The Genome of Medicinal Plant Macleaya cordata Provides New Insights into Benzylisoquinoline Alkaloids Metabolism.</title>
        <authorList>
            <person name="Liu X."/>
            <person name="Liu Y."/>
            <person name="Huang P."/>
            <person name="Ma Y."/>
            <person name="Qing Z."/>
            <person name="Tang Q."/>
            <person name="Cao H."/>
            <person name="Cheng P."/>
            <person name="Zheng Y."/>
            <person name="Yuan Z."/>
            <person name="Zhou Y."/>
            <person name="Liu J."/>
            <person name="Tang Z."/>
            <person name="Zhuo Y."/>
            <person name="Zhang Y."/>
            <person name="Yu L."/>
            <person name="Huang J."/>
            <person name="Yang P."/>
            <person name="Peng Q."/>
            <person name="Zhang J."/>
            <person name="Jiang W."/>
            <person name="Zhang Z."/>
            <person name="Lin K."/>
            <person name="Ro D.K."/>
            <person name="Chen X."/>
            <person name="Xiong X."/>
            <person name="Shang Y."/>
            <person name="Huang S."/>
            <person name="Zeng J."/>
        </authorList>
    </citation>
    <scope>NUCLEOTIDE SEQUENCE [LARGE SCALE GENOMIC DNA]</scope>
    <source>
        <strain evidence="12">cv. BLH2017</strain>
        <tissue evidence="11">Root</tissue>
    </source>
</reference>
<dbReference type="InParanoid" id="A0A200RBI6"/>
<evidence type="ECO:0000256" key="3">
    <source>
        <dbReference type="ARBA" id="ARBA00022664"/>
    </source>
</evidence>
<dbReference type="SMART" id="SM00293">
    <property type="entry name" value="PWWP"/>
    <property type="match status" value="1"/>
</dbReference>
<organism evidence="11 12">
    <name type="scientific">Macleaya cordata</name>
    <name type="common">Five-seeded plume-poppy</name>
    <name type="synonym">Bocconia cordata</name>
    <dbReference type="NCBI Taxonomy" id="56857"/>
    <lineage>
        <taxon>Eukaryota</taxon>
        <taxon>Viridiplantae</taxon>
        <taxon>Streptophyta</taxon>
        <taxon>Embryophyta</taxon>
        <taxon>Tracheophyta</taxon>
        <taxon>Spermatophyta</taxon>
        <taxon>Magnoliopsida</taxon>
        <taxon>Ranunculales</taxon>
        <taxon>Papaveraceae</taxon>
        <taxon>Papaveroideae</taxon>
        <taxon>Macleaya</taxon>
    </lineage>
</organism>
<feature type="region of interest" description="Disordered" evidence="8">
    <location>
        <begin position="564"/>
        <end position="588"/>
    </location>
</feature>
<dbReference type="Pfam" id="PF00855">
    <property type="entry name" value="PWWP"/>
    <property type="match status" value="1"/>
</dbReference>
<evidence type="ECO:0000259" key="9">
    <source>
        <dbReference type="PROSITE" id="PS50812"/>
    </source>
</evidence>
<keyword evidence="5" id="KW-0287">Flowering</keyword>
<evidence type="ECO:0000256" key="2">
    <source>
        <dbReference type="ARBA" id="ARBA00022473"/>
    </source>
</evidence>
<name>A0A200RBI6_MACCD</name>
<keyword evidence="4" id="KW-0805">Transcription regulation</keyword>
<keyword evidence="2" id="KW-0217">Developmental protein</keyword>
<dbReference type="Pfam" id="PF04818">
    <property type="entry name" value="CID"/>
    <property type="match status" value="1"/>
</dbReference>
<dbReference type="SUPFAM" id="SSF63748">
    <property type="entry name" value="Tudor/PWWP/MBT"/>
    <property type="match status" value="1"/>
</dbReference>
<keyword evidence="7" id="KW-0539">Nucleus</keyword>
<feature type="region of interest" description="Disordered" evidence="8">
    <location>
        <begin position="1144"/>
        <end position="1167"/>
    </location>
</feature>
<dbReference type="Gene3D" id="2.30.30.140">
    <property type="match status" value="1"/>
</dbReference>
<feature type="domain" description="PWWP" evidence="9">
    <location>
        <begin position="27"/>
        <end position="84"/>
    </location>
</feature>
<dbReference type="GO" id="GO:0006397">
    <property type="term" value="P:mRNA processing"/>
    <property type="evidence" value="ECO:0007669"/>
    <property type="project" value="UniProtKB-KW"/>
</dbReference>
<comment type="subcellular location">
    <subcellularLocation>
        <location evidence="1">Nucleus</location>
    </subcellularLocation>
</comment>
<dbReference type="OMA" id="NERPCEE"/>
<accession>A0A200RBI6</accession>
<dbReference type="InterPro" id="IPR000313">
    <property type="entry name" value="PWWP_dom"/>
</dbReference>